<evidence type="ECO:0000256" key="4">
    <source>
        <dbReference type="SAM" id="MobiDB-lite"/>
    </source>
</evidence>
<evidence type="ECO:0000313" key="7">
    <source>
        <dbReference type="Proteomes" id="UP000321181"/>
    </source>
</evidence>
<dbReference type="Pfam" id="PF00588">
    <property type="entry name" value="SpoU_methylase"/>
    <property type="match status" value="1"/>
</dbReference>
<evidence type="ECO:0000259" key="5">
    <source>
        <dbReference type="SMART" id="SM00967"/>
    </source>
</evidence>
<evidence type="ECO:0000313" key="6">
    <source>
        <dbReference type="EMBL" id="GEO34854.1"/>
    </source>
</evidence>
<dbReference type="GO" id="GO:0008173">
    <property type="term" value="F:RNA methyltransferase activity"/>
    <property type="evidence" value="ECO:0007669"/>
    <property type="project" value="InterPro"/>
</dbReference>
<keyword evidence="2 6" id="KW-0489">Methyltransferase</keyword>
<gene>
    <name evidence="6" type="ORF">CAE01nite_25790</name>
</gene>
<dbReference type="InterPro" id="IPR004441">
    <property type="entry name" value="rRNA_MeTrfase_TrmH"/>
</dbReference>
<dbReference type="GO" id="GO:0005829">
    <property type="term" value="C:cytosol"/>
    <property type="evidence" value="ECO:0007669"/>
    <property type="project" value="TreeGrafter"/>
</dbReference>
<evidence type="ECO:0000256" key="3">
    <source>
        <dbReference type="ARBA" id="ARBA00022679"/>
    </source>
</evidence>
<dbReference type="FunFam" id="3.40.1280.10:FF:000015">
    <property type="entry name" value="Putative tRNA/rRNA methyltransferase"/>
    <property type="match status" value="1"/>
</dbReference>
<dbReference type="SUPFAM" id="SSF75217">
    <property type="entry name" value="alpha/beta knot"/>
    <property type="match status" value="1"/>
</dbReference>
<dbReference type="Pfam" id="PF08032">
    <property type="entry name" value="SpoU_sub_bind"/>
    <property type="match status" value="1"/>
</dbReference>
<dbReference type="InterPro" id="IPR029064">
    <property type="entry name" value="Ribosomal_eL30-like_sf"/>
</dbReference>
<feature type="domain" description="RNA 2-O ribose methyltransferase substrate binding" evidence="5">
    <location>
        <begin position="95"/>
        <end position="171"/>
    </location>
</feature>
<feature type="compositionally biased region" description="Low complexity" evidence="4">
    <location>
        <begin position="63"/>
        <end position="80"/>
    </location>
</feature>
<dbReference type="NCBIfam" id="TIGR00186">
    <property type="entry name" value="rRNA_methyl_3"/>
    <property type="match status" value="1"/>
</dbReference>
<dbReference type="GO" id="GO:0003723">
    <property type="term" value="F:RNA binding"/>
    <property type="evidence" value="ECO:0007669"/>
    <property type="project" value="InterPro"/>
</dbReference>
<dbReference type="SUPFAM" id="SSF55315">
    <property type="entry name" value="L30e-like"/>
    <property type="match status" value="1"/>
</dbReference>
<dbReference type="Proteomes" id="UP000321181">
    <property type="component" value="Unassembled WGS sequence"/>
</dbReference>
<organism evidence="6 7">
    <name type="scientific">Cellulomonas aerilata</name>
    <dbReference type="NCBI Taxonomy" id="515326"/>
    <lineage>
        <taxon>Bacteria</taxon>
        <taxon>Bacillati</taxon>
        <taxon>Actinomycetota</taxon>
        <taxon>Actinomycetes</taxon>
        <taxon>Micrococcales</taxon>
        <taxon>Cellulomonadaceae</taxon>
        <taxon>Cellulomonas</taxon>
    </lineage>
</organism>
<accession>A0A512DEF5</accession>
<keyword evidence="7" id="KW-1185">Reference proteome</keyword>
<dbReference type="AlphaFoldDB" id="A0A512DEF5"/>
<proteinExistence type="inferred from homology"/>
<dbReference type="InterPro" id="IPR029028">
    <property type="entry name" value="Alpha/beta_knot_MTases"/>
</dbReference>
<name>A0A512DEF5_9CELL</name>
<sequence length="338" mass="34779">MAGNSSRRGATRKAGSKKGAQMGSGGQRRQALEGRGPTPKATERPYHPAAKRSAAAERRTPVAGARRPSGPPAARTSRSAGGSRGTKGVSATHEIVSGRNSVVEALRADIPVSTVYYATRIEVDDRTREILAAVTNRGLPLLEVTKTELDRLTDGSVHQGVAIQVPPYAYAEPDDLLDAAAEAGTAPLLVALDGVTDPRNLGAVLRSAGAFGAHGVVVPERRAAGVTASAWKVSAGAAARVPVARATNLTRTLEAYRQAGCFVVGLDGGGDTDISALPFAGDGLVLVVGSEGKGLSRLVREHCDAIASIPITSAVESLNAGVAAGIALYEVSRQRRTD</sequence>
<dbReference type="PANTHER" id="PTHR46429">
    <property type="entry name" value="23S RRNA (GUANOSINE-2'-O-)-METHYLTRANSFERASE RLMB"/>
    <property type="match status" value="1"/>
</dbReference>
<dbReference type="SMART" id="SM00967">
    <property type="entry name" value="SpoU_sub_bind"/>
    <property type="match status" value="1"/>
</dbReference>
<evidence type="ECO:0000256" key="2">
    <source>
        <dbReference type="ARBA" id="ARBA00022603"/>
    </source>
</evidence>
<dbReference type="GO" id="GO:0006396">
    <property type="term" value="P:RNA processing"/>
    <property type="evidence" value="ECO:0007669"/>
    <property type="project" value="InterPro"/>
</dbReference>
<dbReference type="Gene3D" id="3.40.1280.10">
    <property type="match status" value="1"/>
</dbReference>
<dbReference type="OrthoDB" id="9785673at2"/>
<comment type="similarity">
    <text evidence="1">Belongs to the class IV-like SAM-binding methyltransferase superfamily. RNA methyltransferase TrmH family.</text>
</comment>
<dbReference type="InterPro" id="IPR001537">
    <property type="entry name" value="SpoU_MeTrfase"/>
</dbReference>
<dbReference type="EMBL" id="BJYY01000016">
    <property type="protein sequence ID" value="GEO34854.1"/>
    <property type="molecule type" value="Genomic_DNA"/>
</dbReference>
<keyword evidence="3 6" id="KW-0808">Transferase</keyword>
<dbReference type="PANTHER" id="PTHR46429:SF1">
    <property type="entry name" value="23S RRNA (GUANOSINE-2'-O-)-METHYLTRANSFERASE RLMB"/>
    <property type="match status" value="1"/>
</dbReference>
<protein>
    <submittedName>
        <fullName evidence="6">Putative tRNA/rRNA methyltransferase</fullName>
    </submittedName>
</protein>
<dbReference type="GO" id="GO:0032259">
    <property type="term" value="P:methylation"/>
    <property type="evidence" value="ECO:0007669"/>
    <property type="project" value="UniProtKB-KW"/>
</dbReference>
<feature type="region of interest" description="Disordered" evidence="4">
    <location>
        <begin position="1"/>
        <end position="93"/>
    </location>
</feature>
<dbReference type="RefSeq" id="WP_146905201.1">
    <property type="nucleotide sequence ID" value="NZ_BAAARM010000004.1"/>
</dbReference>
<dbReference type="CDD" id="cd18103">
    <property type="entry name" value="SpoU-like_RlmB"/>
    <property type="match status" value="1"/>
</dbReference>
<reference evidence="6 7" key="1">
    <citation type="submission" date="2019-07" db="EMBL/GenBank/DDBJ databases">
        <title>Whole genome shotgun sequence of Cellulomonas aerilata NBRC 106308.</title>
        <authorList>
            <person name="Hosoyama A."/>
            <person name="Uohara A."/>
            <person name="Ohji S."/>
            <person name="Ichikawa N."/>
        </authorList>
    </citation>
    <scope>NUCLEOTIDE SEQUENCE [LARGE SCALE GENOMIC DNA]</scope>
    <source>
        <strain evidence="6 7">NBRC 106308</strain>
    </source>
</reference>
<dbReference type="Gene3D" id="3.30.1330.30">
    <property type="match status" value="1"/>
</dbReference>
<dbReference type="InterPro" id="IPR029026">
    <property type="entry name" value="tRNA_m1G_MTases_N"/>
</dbReference>
<comment type="caution">
    <text evidence="6">The sequence shown here is derived from an EMBL/GenBank/DDBJ whole genome shotgun (WGS) entry which is preliminary data.</text>
</comment>
<dbReference type="InterPro" id="IPR013123">
    <property type="entry name" value="SpoU_subst-bd"/>
</dbReference>
<evidence type="ECO:0000256" key="1">
    <source>
        <dbReference type="ARBA" id="ARBA00007228"/>
    </source>
</evidence>